<protein>
    <recommendedName>
        <fullName evidence="29">Basement membrane-specific heparan sulfate proteoglycan core protein</fullName>
    </recommendedName>
</protein>
<dbReference type="Pfam" id="PF00052">
    <property type="entry name" value="Laminin_B"/>
    <property type="match status" value="3"/>
</dbReference>
<feature type="domain" description="Laminin EGF-like" evidence="24">
    <location>
        <begin position="999"/>
        <end position="1046"/>
    </location>
</feature>
<feature type="domain" description="Laminin EGF-like" evidence="24">
    <location>
        <begin position="1816"/>
        <end position="1865"/>
    </location>
</feature>
<dbReference type="PROSITE" id="PS50027">
    <property type="entry name" value="EGF_LAM_2"/>
    <property type="match status" value="6"/>
</dbReference>
<comment type="caution">
    <text evidence="18">Lacks conserved residue(s) required for the propagation of feature annotation.</text>
</comment>
<feature type="domain" description="Laminin EGF-like" evidence="24">
    <location>
        <begin position="1511"/>
        <end position="1562"/>
    </location>
</feature>
<dbReference type="CDD" id="cd00055">
    <property type="entry name" value="EGF_Lam"/>
    <property type="match status" value="7"/>
</dbReference>
<dbReference type="Gene3D" id="2.10.25.10">
    <property type="entry name" value="Laminin"/>
    <property type="match status" value="11"/>
</dbReference>
<dbReference type="CDD" id="cd00112">
    <property type="entry name" value="LDLa"/>
    <property type="match status" value="13"/>
</dbReference>
<feature type="disulfide bond" evidence="19">
    <location>
        <begin position="135"/>
        <end position="150"/>
    </location>
</feature>
<feature type="disulfide bond" evidence="19">
    <location>
        <begin position="246"/>
        <end position="261"/>
    </location>
</feature>
<feature type="disulfide bond" evidence="18">
    <location>
        <begin position="3261"/>
        <end position="3278"/>
    </location>
</feature>
<dbReference type="InterPro" id="IPR050958">
    <property type="entry name" value="Cell_Adh-Cytoskel_Orgn"/>
</dbReference>
<feature type="disulfide bond" evidence="20">
    <location>
        <begin position="1018"/>
        <end position="1027"/>
    </location>
</feature>
<keyword evidence="7" id="KW-0732">Signal</keyword>
<keyword evidence="8" id="KW-0677">Repeat</keyword>
<feature type="disulfide bond" evidence="19">
    <location>
        <begin position="98"/>
        <end position="113"/>
    </location>
</feature>
<feature type="domain" description="EGF-like" evidence="23">
    <location>
        <begin position="3536"/>
        <end position="3574"/>
    </location>
</feature>
<dbReference type="SMART" id="SM00408">
    <property type="entry name" value="IGc2"/>
    <property type="match status" value="14"/>
</dbReference>
<feature type="disulfide bond" evidence="19">
    <location>
        <begin position="283"/>
        <end position="298"/>
    </location>
</feature>
<dbReference type="FunFam" id="2.10.25.10:FF:000082">
    <property type="entry name" value="Laminin subunit alpha 1"/>
    <property type="match status" value="1"/>
</dbReference>
<feature type="domain" description="Ig-like" evidence="25">
    <location>
        <begin position="2858"/>
        <end position="2938"/>
    </location>
</feature>
<feature type="disulfide bond" evidence="20">
    <location>
        <begin position="1418"/>
        <end position="1427"/>
    </location>
</feature>
<dbReference type="SMART" id="SM00406">
    <property type="entry name" value="IGv"/>
    <property type="match status" value="7"/>
</dbReference>
<dbReference type="Pfam" id="PF00057">
    <property type="entry name" value="Ldl_recept_a"/>
    <property type="match status" value="11"/>
</dbReference>
<evidence type="ECO:0000259" key="24">
    <source>
        <dbReference type="PROSITE" id="PS50027"/>
    </source>
</evidence>
<evidence type="ECO:0000256" key="15">
    <source>
        <dbReference type="ARBA" id="ARBA00023180"/>
    </source>
</evidence>
<dbReference type="GO" id="GO:0030154">
    <property type="term" value="P:cell differentiation"/>
    <property type="evidence" value="ECO:0007669"/>
    <property type="project" value="UniProtKB-ARBA"/>
</dbReference>
<dbReference type="Pfam" id="PF13895">
    <property type="entry name" value="Ig_2"/>
    <property type="match status" value="1"/>
</dbReference>
<dbReference type="GO" id="GO:0005886">
    <property type="term" value="C:plasma membrane"/>
    <property type="evidence" value="ECO:0007669"/>
    <property type="project" value="UniProtKB-SubCell"/>
</dbReference>
<evidence type="ECO:0000256" key="21">
    <source>
        <dbReference type="SAM" id="MobiDB-lite"/>
    </source>
</evidence>
<dbReference type="InterPro" id="IPR001881">
    <property type="entry name" value="EGF-like_Ca-bd_dom"/>
</dbReference>
<evidence type="ECO:0000256" key="17">
    <source>
        <dbReference type="ARBA" id="ARBA00023319"/>
    </source>
</evidence>
<feature type="domain" description="Ig-like" evidence="25">
    <location>
        <begin position="2680"/>
        <end position="2762"/>
    </location>
</feature>
<dbReference type="Proteomes" id="UP001283361">
    <property type="component" value="Unassembled WGS sequence"/>
</dbReference>
<evidence type="ECO:0008006" key="29">
    <source>
        <dbReference type="Google" id="ProtNLM"/>
    </source>
</evidence>
<feature type="disulfide bond" evidence="19">
    <location>
        <begin position="13"/>
        <end position="31"/>
    </location>
</feature>
<dbReference type="Gene3D" id="2.60.40.10">
    <property type="entry name" value="Immunoglobulins"/>
    <property type="match status" value="14"/>
</dbReference>
<evidence type="ECO:0000256" key="4">
    <source>
        <dbReference type="ARBA" id="ARBA00022525"/>
    </source>
</evidence>
<dbReference type="SMART" id="SM00192">
    <property type="entry name" value="LDLa"/>
    <property type="match status" value="14"/>
</dbReference>
<dbReference type="SUPFAM" id="SSF49899">
    <property type="entry name" value="Concanavalin A-like lectins/glucanases"/>
    <property type="match status" value="3"/>
</dbReference>
<feature type="disulfide bond" evidence="19">
    <location>
        <begin position="42"/>
        <end position="54"/>
    </location>
</feature>
<feature type="domain" description="Ig-like" evidence="25">
    <location>
        <begin position="2302"/>
        <end position="2384"/>
    </location>
</feature>
<dbReference type="PROSITE" id="PS50026">
    <property type="entry name" value="EGF_3"/>
    <property type="match status" value="4"/>
</dbReference>
<dbReference type="PROSITE" id="PS50025">
    <property type="entry name" value="LAM_G_DOMAIN"/>
    <property type="match status" value="3"/>
</dbReference>
<feature type="domain" description="Laminin IV type A" evidence="26">
    <location>
        <begin position="1589"/>
        <end position="1781"/>
    </location>
</feature>
<dbReference type="SUPFAM" id="SSF48726">
    <property type="entry name" value="Immunoglobulin"/>
    <property type="match status" value="14"/>
</dbReference>
<feature type="disulfide bond" evidence="18">
    <location>
        <begin position="3221"/>
        <end position="3238"/>
    </location>
</feature>
<feature type="disulfide bond" evidence="19">
    <location>
        <begin position="79"/>
        <end position="91"/>
    </location>
</feature>
<dbReference type="SMART" id="SM00281">
    <property type="entry name" value="LamB"/>
    <property type="match status" value="3"/>
</dbReference>
<feature type="domain" description="Laminin EGF-like" evidence="24">
    <location>
        <begin position="1866"/>
        <end position="1923"/>
    </location>
</feature>
<comment type="caution">
    <text evidence="27">The sequence shown here is derived from an EMBL/GenBank/DDBJ whole genome shotgun (WGS) entry which is preliminary data.</text>
</comment>
<evidence type="ECO:0000256" key="6">
    <source>
        <dbReference type="ARBA" id="ARBA00022536"/>
    </source>
</evidence>
<proteinExistence type="predicted"/>
<feature type="disulfide bond" evidence="20">
    <location>
        <begin position="1112"/>
        <end position="1129"/>
    </location>
</feature>
<evidence type="ECO:0000256" key="3">
    <source>
        <dbReference type="ARBA" id="ARBA00022475"/>
    </source>
</evidence>
<sequence length="3763" mass="412249">MPHTACRADQFTCDNRRCVSQDQRCDRSVDCADGSDEAGCPCIEGEFQCDDRTCISQDAVCNGRSDCSDGSDERDCSRCRRTEFECENGDCVDARYRCNRNSDCADSSDEFNCNCTREEFRCVTNGQCVAKTDVCNQIPDCLDNTDESDCPLVCRDFEFECDGRCVDNRRRCDGRRDCSDARDEEGCPPRCQDFEFECDGTCVDNRRKCDGNRDCRDGRDEEGCPPRCRDFEFECDGTCVNNRERCDGIRDCRDGRDEAGCPLVCQDFEFECDGACLDNRRKCDGNRDCRDGRDEEGCPPQSRCPDTMFQCKTGNCVPMNSSCDGKIDCPDGSDETDCPPLSPCPPTAFQCVTGDCVPLNTSCDGNMDCPDGSDEDGCRPTCGPGEFVCSDGQCAPGYSRCDGQIQCSDSSDERGCPTVVAGIQVSPREMRKRVGTSASFICQVDGLRNPNIRWVRRTGGAMPPQATQSGSRMTIVNLRPEDSGDYRCVVDTPSGVLEADARLSVEYVGPSVVERPDGPCGRGQATCSDGRCIPQDYLCDGEADCDDGSDERECSASLPCEPNEFRCNNGQCAVKIWRCDGDYDCVDGSDEQNCPTLEPGAPCRADEFQCASGNQCVPASYQCDEENDCVDRSDERSCMRPSITTPPAKEIIVEINGTFSIYCEAVGVPTPLIVWRLNWGNIPQGPRVTVTSYQGRGVLTVRNAMIEDAGAYTCEALNNRGSIFAVPDALIIVRRTPGICKEPVFNDNAITPRDCIRCFCFGQTQTCLSSQLQYSQISLGNRVGIVRRDTLEPADDGYIEFIPVSREFKVTDYNTVLRSGSYYWKLPRQFLSKRISSYGGQLSYQVYYEVDSFDIPTDDPDVIITGNGITLYHKSQRTFNPSQPNPVTVNLVESEWNVSPETRLGGPISNYATREQMMIALENVTSLLIRATYDNRQTLIRLGKVLLATAVPQDIGGPRAFAVEDCTCPPGYAGTSCEDCAPGFFRVGGGRFGRQCTACQCNGHSTDCDALTGVCRNCRDNTMGPYCDQCSPGFVGDPSSPEGCQPCPCPLTNPENQFSPTCYRDDVDGDITCDACPRGYEGRRCQECAVGYEGQPTVPFQTCRPTNVQDICDERGSLSRRADPITRSCDCKENTEGRRCDQCKPGTFYLSDNFPKGCISCFCMSVTQTCQSTTFNRAQVRLFSPEGLTLTDKNRQQTIDRGFRVDSSINEISFDNFRRIDPSVTFWSLPSQFLGDKVTAYGGNLRFTIRYVPGADSTPQTDLSSFIPFVEIQGNDVEMIYPLRNDIRPNTEIPIFIPIIESEWYREDGSPLSRSYMLMALADIDYIHIRSTFTRDTDESAISSISLDIAEDRNTGQDRAYAVEECVCPRGYKGLSCEDCAPGYTRTGGGLYLGLCVPCQCNGHSNECDPESGVCRNCRDNTIGDQCERCARGFYGDARRGSRQDCQRCPCPLTESPNQFSPDCILDRDNQVTCTACPPGHTGRRCERCEPGYMGNPMQPGDSCKQMNLTCDCDSRGTLPNTFCDPNTQQCQCKNNVQGLRCSSCRDGYFNLDRDNDEGCMRCFCMDITDRCTSSRYYKSQIVPMLSPDGSHNFRLTDRRAQRSISDGFTMNAERNEITFRNFSGIQRDRESLFFNLPPKFRGDKVSSYGGYIRFGLTFTKDRSSPDGDYSDVDVEIISGGNGRGAKRYYHFVQPSPMADRQSNYEILLTEENFQDQNSPQASGTGSIARAKFMAALADIDAILIRATFHPAMNSVTLSGLSMDIAVPSPTGQGRVPQVESCSCPEGYSGLSCQQCAAGYLRVPDSRTALGRCARCNCNGHASSCDPQTGRCRDCQHNTEGERCERCAIGFYGDATVGTPNDCRVCPCPLDIPSNQFSPSCYLDTDSRPTCDRCQVGYTGRNCERCAPGYVGDPTTPGGRCTRDEGEVPNVIVSPATLNPTVGTSASFQCRPEGRGQFNVVWSRLDGRPLSSRATQGPGPNYVLTINNLEYSDSARYTCSVTNAYGTSRAYVVLAVEAPDRPLRIRIEEPTDLVARPGLTARFICVAVQYSGEGNYELAWSKEGGIIPDKALDQSGVLVIPNLDYSDLGTYTCTGSDPTGLHQAQATITFGDSEPPTVIIEPRYVQVDEGDRAELLCMAQGSPAPTITWTKGSDGPLPSHVYTDETGVLRIDSARVTDQAEYFCRASNSEGTTELRTIIYVSPKAADITVITRRARITATTGSTERLECYVDGGEGNENIVWTRDRAGLPSGSSQSNGVLTLTNIQRDYAGVYYCTVTTTLRGNLGRASVVVTVTGRAAEAPTARVDPERQTVGAGQSAAITCVVTGEPAPVVEWSKVRGELTENHQVQGNVLRIFRATMEDRGMYLCRVGNSAGRAQAAAVLEVERREPPRIEIYPQDAQVMRLGGNAMFQCRVVGGAPTPTVAWTRPGGRPFTSNTEVRQSSGVLVFNGITAEEQGEYVCSATNQMGTVTATVSVRVEGPPSITVTPSKRVVSIVGNRVFMECVATGEPMPTVSWKSGQRRRSDVLPEASDPGPGSAQLLFESVSKSDAGNYICEAINDFGRSTEVVVLEVNDEDSAVLGIRGVAIDGPDRRTLTVGQSVELRCTVKGLTNARISWRRPGGAALPPGHSVSNGVLFIPNIEPEDSGEYICTVTSDPVRPDLPRTENRASVYIIVTVSPRPVIFPSGGLTAVADTSFILNCTVQGPGPYEIEWRKEPGPLSPIARDDNGVLTINRVTLADAGTYICVVTTPSGVIEESTIVRVYSAPTLNIQGPPSGEVSVGQTIDLRCVASGYPTPQIVWDKVEGPLPADHVARGSILRIFNVQPEDSGTYRCTATNPAGRTVQRLEFNFIDRTTPIRRDPPAVVNITVGERVELTCLIESYTGYQDVAVQWRRENGPMPDHVTFSKNYMFMNSPQVEDSGVYTCYAVNQAGTAVSSILLNVNPAGVRRFDPVQQDYATAALGSPAQLRCDVHGSPDSRVRWVKTNGELPDDHSIDAEGGLLIPRVREEDGGRYECQTRGAFGSTTYPVVLVVGALVPYFRQNPTSYMQFRPLNDVYLDLDILMSFKPESTSGLLLYNGQDNKNMGDFVCFGMEDSYPEFRFDNGAGPAIIRGDKRLELNKWHTVKLVRHKLNGTMYVDDDAPYTGRAPGEFQGLDLAQPMYVGNVPDVENIPAGARFSSGYVGGVSEIQIKGVNMNLGSEALDIVGVDQYDVCADSLCQNGGRCRPWNNKYGYVCECPQGFAGERCEVRGERCYLGACGRYGTCFNNPGGIGFSCICPLGLRGKMCEESFRVLDPAFNKTSFISYPTIEDGLLSMNLRMTFKPRSLDDGIVLYNSQMVDGDKDFVAILIKDTYLEFRFSTGHGFAKLQSRQPLLGDEWVTVVAERTGYDGLLIVNNDEPVTERVQPSDVDLFTRASWDRGDHSGGRISGTSLRGVDLHGPLYLGGVNPTAEPVNRNVGTYQGFVGCIGELLIGDKTIDLINSATASFNIQDCGDRSLCERRPCRNGAVCYDISTTEYSCSCAEGFAGRNCETKVTICDTANPCRNGAQCVAMDDGGYKCNCPLNFQGPQCEIQFELHSNLRFMGDGYVEYNRTVFPHRRTMMEESIVLEFSADADQSDGLMFWQGNPSDPLVNDYITLYLEDGFLVYSYELGNGPAVIRSSKKVDDGFVHTVRVTRRGKFGTLQLNDIPKIHGSSAGVLQILNTPGNVFLGGVPDLAAYTGDKFSQNFKGCVLRLELNQAEITVPRQAIGGVNVRTCEDS</sequence>
<feature type="domain" description="Laminin IV type A" evidence="26">
    <location>
        <begin position="769"/>
        <end position="965"/>
    </location>
</feature>
<dbReference type="PROSITE" id="PS50068">
    <property type="entry name" value="LDLRA_2"/>
    <property type="match status" value="14"/>
</dbReference>
<dbReference type="SMART" id="SM00282">
    <property type="entry name" value="LamG"/>
    <property type="match status" value="3"/>
</dbReference>
<dbReference type="PROSITE" id="PS01186">
    <property type="entry name" value="EGF_2"/>
    <property type="match status" value="2"/>
</dbReference>
<evidence type="ECO:0000256" key="18">
    <source>
        <dbReference type="PROSITE-ProRule" id="PRU00076"/>
    </source>
</evidence>
<feature type="disulfide bond" evidence="19">
    <location>
        <begin position="363"/>
        <end position="378"/>
    </location>
</feature>
<feature type="disulfide bond" evidence="20">
    <location>
        <begin position="1533"/>
        <end position="1542"/>
    </location>
</feature>
<keyword evidence="6 18" id="KW-0245">EGF-like domain</keyword>
<feature type="domain" description="Ig-like" evidence="25">
    <location>
        <begin position="417"/>
        <end position="504"/>
    </location>
</feature>
<feature type="domain" description="Ig-like" evidence="25">
    <location>
        <begin position="641"/>
        <end position="719"/>
    </location>
</feature>
<feature type="disulfide bond" evidence="19">
    <location>
        <begin position="311"/>
        <end position="329"/>
    </location>
</feature>
<dbReference type="FunFam" id="2.60.40.10:FF:000005">
    <property type="entry name" value="Neuronal cell adhesion molecule"/>
    <property type="match status" value="1"/>
</dbReference>
<name>A0AAE1B853_9GAST</name>
<evidence type="ECO:0000313" key="27">
    <source>
        <dbReference type="EMBL" id="KAK3801367.1"/>
    </source>
</evidence>
<feature type="domain" description="Ig-like" evidence="25">
    <location>
        <begin position="1929"/>
        <end position="2015"/>
    </location>
</feature>
<dbReference type="Pfam" id="PF02210">
    <property type="entry name" value="Laminin_G_2"/>
    <property type="match status" value="2"/>
</dbReference>
<dbReference type="PROSITE" id="PS51115">
    <property type="entry name" value="LAMININ_IVA"/>
    <property type="match status" value="3"/>
</dbReference>
<evidence type="ECO:0000259" key="22">
    <source>
        <dbReference type="PROSITE" id="PS50025"/>
    </source>
</evidence>
<keyword evidence="12" id="KW-0175">Coiled coil</keyword>
<dbReference type="InterPro" id="IPR013783">
    <property type="entry name" value="Ig-like_fold"/>
</dbReference>
<feature type="disulfide bond" evidence="19">
    <location>
        <begin position="527"/>
        <end position="545"/>
    </location>
</feature>
<feature type="disulfide bond" evidence="20">
    <location>
        <begin position="1131"/>
        <end position="1140"/>
    </location>
</feature>
<keyword evidence="3" id="KW-1003">Cell membrane</keyword>
<feature type="disulfide bond" evidence="18">
    <location>
        <begin position="3240"/>
        <end position="3249"/>
    </location>
</feature>
<evidence type="ECO:0000256" key="7">
    <source>
        <dbReference type="ARBA" id="ARBA00022729"/>
    </source>
</evidence>
<evidence type="ECO:0000256" key="8">
    <source>
        <dbReference type="ARBA" id="ARBA00022737"/>
    </source>
</evidence>
<feature type="disulfide bond" evidence="19">
    <location>
        <begin position="25"/>
        <end position="40"/>
    </location>
</feature>
<dbReference type="CDD" id="cd00054">
    <property type="entry name" value="EGF_CA"/>
    <property type="match status" value="3"/>
</dbReference>
<keyword evidence="17" id="KW-0393">Immunoglobulin domain</keyword>
<feature type="disulfide bond" evidence="19">
    <location>
        <begin position="351"/>
        <end position="369"/>
    </location>
</feature>
<feature type="disulfide bond" evidence="19">
    <location>
        <begin position="520"/>
        <end position="532"/>
    </location>
</feature>
<feature type="disulfide bond" evidence="19">
    <location>
        <begin position="61"/>
        <end position="76"/>
    </location>
</feature>
<dbReference type="Pfam" id="PF00008">
    <property type="entry name" value="EGF"/>
    <property type="match status" value="2"/>
</dbReference>
<feature type="disulfide bond" evidence="19">
    <location>
        <begin position="49"/>
        <end position="67"/>
    </location>
</feature>
<keyword evidence="15" id="KW-0325">Glycoprotein</keyword>
<keyword evidence="5" id="KW-0272">Extracellular matrix</keyword>
<keyword evidence="28" id="KW-1185">Reference proteome</keyword>
<evidence type="ECO:0000256" key="10">
    <source>
        <dbReference type="ARBA" id="ARBA00022869"/>
    </source>
</evidence>
<dbReference type="PROSITE" id="PS01209">
    <property type="entry name" value="LDLRA_1"/>
    <property type="match status" value="5"/>
</dbReference>
<feature type="domain" description="Ig-like" evidence="25">
    <location>
        <begin position="2768"/>
        <end position="2846"/>
    </location>
</feature>
<dbReference type="InterPro" id="IPR023415">
    <property type="entry name" value="LDLR_class-A_CS"/>
</dbReference>
<dbReference type="GO" id="GO:0005604">
    <property type="term" value="C:basement membrane"/>
    <property type="evidence" value="ECO:0007669"/>
    <property type="project" value="UniProtKB-SubCell"/>
</dbReference>
<feature type="disulfide bond" evidence="19">
    <location>
        <begin position="560"/>
        <end position="572"/>
    </location>
</feature>
<dbReference type="InterPro" id="IPR013320">
    <property type="entry name" value="ConA-like_dom_sf"/>
</dbReference>
<evidence type="ECO:0000259" key="26">
    <source>
        <dbReference type="PROSITE" id="PS51115"/>
    </source>
</evidence>
<feature type="disulfide bond" evidence="18">
    <location>
        <begin position="3280"/>
        <end position="3289"/>
    </location>
</feature>
<dbReference type="Gene3D" id="2.60.120.200">
    <property type="match status" value="3"/>
</dbReference>
<feature type="disulfide bond" evidence="20">
    <location>
        <begin position="1894"/>
        <end position="1903"/>
    </location>
</feature>
<feature type="disulfide bond" evidence="19">
    <location>
        <begin position="567"/>
        <end position="585"/>
    </location>
</feature>
<dbReference type="InterPro" id="IPR013098">
    <property type="entry name" value="Ig_I-set"/>
</dbReference>
<evidence type="ECO:0000259" key="25">
    <source>
        <dbReference type="PROSITE" id="PS50835"/>
    </source>
</evidence>
<dbReference type="PANTHER" id="PTHR45080">
    <property type="entry name" value="CONTACTIN 5"/>
    <property type="match status" value="1"/>
</dbReference>
<dbReference type="Pfam" id="PF00053">
    <property type="entry name" value="EGF_laminin"/>
    <property type="match status" value="8"/>
</dbReference>
<evidence type="ECO:0000259" key="23">
    <source>
        <dbReference type="PROSITE" id="PS50026"/>
    </source>
</evidence>
<feature type="domain" description="Laminin G" evidence="22">
    <location>
        <begin position="3039"/>
        <end position="3216"/>
    </location>
</feature>
<dbReference type="EMBL" id="JAWDGP010000325">
    <property type="protein sequence ID" value="KAK3801367.1"/>
    <property type="molecule type" value="Genomic_DNA"/>
</dbReference>
<dbReference type="InterPro" id="IPR013106">
    <property type="entry name" value="Ig_V-set"/>
</dbReference>
<keyword evidence="14 18" id="KW-1015">Disulfide bond</keyword>
<keyword evidence="11" id="KW-0130">Cell adhesion</keyword>
<feature type="disulfide bond" evidence="19">
    <location>
        <begin position="304"/>
        <end position="316"/>
    </location>
</feature>
<evidence type="ECO:0000256" key="9">
    <source>
        <dbReference type="ARBA" id="ARBA00022837"/>
    </source>
</evidence>
<feature type="disulfide bond" evidence="19">
    <location>
        <begin position="579"/>
        <end position="594"/>
    </location>
</feature>
<feature type="domain" description="Laminin G" evidence="22">
    <location>
        <begin position="3580"/>
        <end position="3760"/>
    </location>
</feature>
<feature type="disulfide bond" evidence="19">
    <location>
        <begin position="382"/>
        <end position="394"/>
    </location>
</feature>
<evidence type="ECO:0000256" key="20">
    <source>
        <dbReference type="PROSITE-ProRule" id="PRU00460"/>
    </source>
</evidence>
<dbReference type="PROSITE" id="PS50835">
    <property type="entry name" value="IG_LIKE"/>
    <property type="match status" value="14"/>
</dbReference>
<dbReference type="FunFam" id="2.10.25.10:FF:000090">
    <property type="entry name" value="laminin subunit alpha"/>
    <property type="match status" value="1"/>
</dbReference>
<gene>
    <name evidence="27" type="ORF">RRG08_059069</name>
</gene>
<feature type="disulfide bond" evidence="19">
    <location>
        <begin position="623"/>
        <end position="638"/>
    </location>
</feature>
<dbReference type="GO" id="GO:0048589">
    <property type="term" value="P:developmental growth"/>
    <property type="evidence" value="ECO:0007669"/>
    <property type="project" value="UniProtKB-ARBA"/>
</dbReference>
<dbReference type="FunFam" id="2.10.25.10:FF:000065">
    <property type="entry name" value="Laminin subunit beta 1"/>
    <property type="match status" value="1"/>
</dbReference>
<feature type="domain" description="Laminin G" evidence="22">
    <location>
        <begin position="3295"/>
        <end position="3501"/>
    </location>
</feature>
<dbReference type="InterPro" id="IPR056863">
    <property type="entry name" value="LMN_ATRN_NET-like_EGF"/>
</dbReference>
<feature type="domain" description="Laminin EGF-like" evidence="24">
    <location>
        <begin position="1399"/>
        <end position="1448"/>
    </location>
</feature>
<feature type="domain" description="Ig-like" evidence="25">
    <location>
        <begin position="2116"/>
        <end position="2199"/>
    </location>
</feature>
<keyword evidence="16 20" id="KW-0424">Laminin EGF-like domain</keyword>
<comment type="subcellular location">
    <subcellularLocation>
        <location evidence="1">Cell membrane</location>
    </subcellularLocation>
    <subcellularLocation>
        <location evidence="2">Secreted</location>
        <location evidence="2">Extracellular space</location>
        <location evidence="2">Extracellular matrix</location>
        <location evidence="2">Basement membrane</location>
    </subcellularLocation>
</comment>
<reference evidence="27" key="1">
    <citation type="journal article" date="2023" name="G3 (Bethesda)">
        <title>A reference genome for the long-term kleptoplast-retaining sea slug Elysia crispata morphotype clarki.</title>
        <authorList>
            <person name="Eastman K.E."/>
            <person name="Pendleton A.L."/>
            <person name="Shaikh M.A."/>
            <person name="Suttiyut T."/>
            <person name="Ogas R."/>
            <person name="Tomko P."/>
            <person name="Gavelis G."/>
            <person name="Widhalm J.R."/>
            <person name="Wisecaver J.H."/>
        </authorList>
    </citation>
    <scope>NUCLEOTIDE SEQUENCE</scope>
    <source>
        <strain evidence="27">ECLA1</strain>
    </source>
</reference>
<evidence type="ECO:0000256" key="13">
    <source>
        <dbReference type="ARBA" id="ARBA00023136"/>
    </source>
</evidence>
<evidence type="ECO:0000313" key="28">
    <source>
        <dbReference type="Proteomes" id="UP001283361"/>
    </source>
</evidence>
<feature type="domain" description="EGF-like" evidence="23">
    <location>
        <begin position="3212"/>
        <end position="3250"/>
    </location>
</feature>
<evidence type="ECO:0000256" key="14">
    <source>
        <dbReference type="ARBA" id="ARBA00023157"/>
    </source>
</evidence>
<feature type="region of interest" description="Disordered" evidence="21">
    <location>
        <begin position="2514"/>
        <end position="2536"/>
    </location>
</feature>
<feature type="domain" description="Laminin EGF-like" evidence="24">
    <location>
        <begin position="1112"/>
        <end position="1160"/>
    </location>
</feature>
<feature type="domain" description="Ig-like" evidence="25">
    <location>
        <begin position="2391"/>
        <end position="2476"/>
    </location>
</feature>
<evidence type="ECO:0000256" key="11">
    <source>
        <dbReference type="ARBA" id="ARBA00022889"/>
    </source>
</evidence>
<dbReference type="InterPro" id="IPR036055">
    <property type="entry name" value="LDL_receptor-like_sf"/>
</dbReference>
<dbReference type="Gene3D" id="4.10.400.10">
    <property type="entry name" value="Low-density Lipoprotein Receptor"/>
    <property type="match status" value="14"/>
</dbReference>
<organism evidence="27 28">
    <name type="scientific">Elysia crispata</name>
    <name type="common">lettuce slug</name>
    <dbReference type="NCBI Taxonomy" id="231223"/>
    <lineage>
        <taxon>Eukaryota</taxon>
        <taxon>Metazoa</taxon>
        <taxon>Spiralia</taxon>
        <taxon>Lophotrochozoa</taxon>
        <taxon>Mollusca</taxon>
        <taxon>Gastropoda</taxon>
        <taxon>Heterobranchia</taxon>
        <taxon>Euthyneura</taxon>
        <taxon>Panpulmonata</taxon>
        <taxon>Sacoglossa</taxon>
        <taxon>Placobranchoidea</taxon>
        <taxon>Plakobranchidae</taxon>
        <taxon>Elysia</taxon>
    </lineage>
</organism>
<dbReference type="PRINTS" id="PR00261">
    <property type="entry name" value="LDLRECEPTOR"/>
</dbReference>
<dbReference type="InterPro" id="IPR003598">
    <property type="entry name" value="Ig_sub2"/>
</dbReference>
<feature type="disulfide bond" evidence="20">
    <location>
        <begin position="1030"/>
        <end position="1044"/>
    </location>
</feature>
<feature type="domain" description="EGF-like" evidence="23">
    <location>
        <begin position="3252"/>
        <end position="3290"/>
    </location>
</feature>
<keyword evidence="9" id="KW-0106">Calcium</keyword>
<dbReference type="InterPro" id="IPR002172">
    <property type="entry name" value="LDrepeatLR_classA_rpt"/>
</dbReference>
<dbReference type="InterPro" id="IPR001791">
    <property type="entry name" value="Laminin_G"/>
</dbReference>
<keyword evidence="10" id="KW-0084">Basement membrane</keyword>
<evidence type="ECO:0000256" key="19">
    <source>
        <dbReference type="PROSITE-ProRule" id="PRU00124"/>
    </source>
</evidence>
<dbReference type="PROSITE" id="PS00022">
    <property type="entry name" value="EGF_1"/>
    <property type="match status" value="5"/>
</dbReference>
<keyword evidence="13" id="KW-0472">Membrane</keyword>
<feature type="disulfide bond" evidence="19">
    <location>
        <begin position="401"/>
        <end position="416"/>
    </location>
</feature>
<feature type="domain" description="Ig-like" evidence="25">
    <location>
        <begin position="2599"/>
        <end position="2671"/>
    </location>
</feature>
<dbReference type="SMART" id="SM00180">
    <property type="entry name" value="EGF_Lam"/>
    <property type="match status" value="9"/>
</dbReference>
<evidence type="ECO:0000256" key="5">
    <source>
        <dbReference type="ARBA" id="ARBA00022530"/>
    </source>
</evidence>
<feature type="domain" description="EGF-like" evidence="23">
    <location>
        <begin position="3497"/>
        <end position="3534"/>
    </location>
</feature>
<evidence type="ECO:0000256" key="12">
    <source>
        <dbReference type="ARBA" id="ARBA00023054"/>
    </source>
</evidence>
<feature type="disulfide bond" evidence="19">
    <location>
        <begin position="389"/>
        <end position="407"/>
    </location>
</feature>
<dbReference type="Pfam" id="PF07679">
    <property type="entry name" value="I-set"/>
    <property type="match status" value="4"/>
</dbReference>
<feature type="domain" description="Ig-like" evidence="25">
    <location>
        <begin position="2203"/>
        <end position="2295"/>
    </location>
</feature>
<feature type="domain" description="Ig-like" evidence="25">
    <location>
        <begin position="2483"/>
        <end position="2574"/>
    </location>
</feature>
<feature type="disulfide bond" evidence="19">
    <location>
        <begin position="86"/>
        <end position="104"/>
    </location>
</feature>
<feature type="disulfide bond" evidence="19">
    <location>
        <begin position="539"/>
        <end position="554"/>
    </location>
</feature>
<evidence type="ECO:0000256" key="16">
    <source>
        <dbReference type="ARBA" id="ARBA00023292"/>
    </source>
</evidence>
<feature type="domain" description="Ig-like" evidence="25">
    <location>
        <begin position="2946"/>
        <end position="3034"/>
    </location>
</feature>
<feature type="disulfide bond" evidence="19">
    <location>
        <begin position="172"/>
        <end position="187"/>
    </location>
</feature>
<dbReference type="FunFam" id="2.10.25.10:FF:000106">
    <property type="entry name" value="Heparan sulfate proteoglycan 2"/>
    <property type="match status" value="2"/>
</dbReference>
<dbReference type="PANTHER" id="PTHR45080:SF34">
    <property type="entry name" value="MYOSIN LIGHT CHAIN KINASE, SMOOTH MUSCLE-LIKE"/>
    <property type="match status" value="1"/>
</dbReference>
<feature type="domain" description="Ig-like" evidence="25">
    <location>
        <begin position="2022"/>
        <end position="2109"/>
    </location>
</feature>
<dbReference type="InterPro" id="IPR000742">
    <property type="entry name" value="EGF"/>
</dbReference>
<evidence type="ECO:0000256" key="2">
    <source>
        <dbReference type="ARBA" id="ARBA00004302"/>
    </source>
</evidence>
<dbReference type="Pfam" id="PF24973">
    <property type="entry name" value="EGF_LMN_ATRN"/>
    <property type="match status" value="3"/>
</dbReference>
<feature type="disulfide bond" evidence="19">
    <location>
        <begin position="323"/>
        <end position="338"/>
    </location>
</feature>
<dbReference type="Pfam" id="PF00047">
    <property type="entry name" value="ig"/>
    <property type="match status" value="1"/>
</dbReference>
<evidence type="ECO:0000256" key="1">
    <source>
        <dbReference type="ARBA" id="ARBA00004236"/>
    </source>
</evidence>
<dbReference type="CDD" id="cd00096">
    <property type="entry name" value="Ig"/>
    <property type="match status" value="2"/>
</dbReference>
<dbReference type="InterPro" id="IPR036179">
    <property type="entry name" value="Ig-like_dom_sf"/>
</dbReference>
<dbReference type="GO" id="GO:0007156">
    <property type="term" value="P:homophilic cell adhesion via plasma membrane adhesion molecules"/>
    <property type="evidence" value="ECO:0007669"/>
    <property type="project" value="TreeGrafter"/>
</dbReference>
<dbReference type="InterPro" id="IPR007110">
    <property type="entry name" value="Ig-like_dom"/>
</dbReference>
<dbReference type="SUPFAM" id="SSF57424">
    <property type="entry name" value="LDL receptor-like module"/>
    <property type="match status" value="12"/>
</dbReference>
<dbReference type="SMART" id="SM00409">
    <property type="entry name" value="IG"/>
    <property type="match status" value="14"/>
</dbReference>
<dbReference type="InterPro" id="IPR013151">
    <property type="entry name" value="Immunoglobulin_dom"/>
</dbReference>
<dbReference type="CDD" id="cd00110">
    <property type="entry name" value="LamG"/>
    <property type="match status" value="3"/>
</dbReference>
<dbReference type="SUPFAM" id="SSF57196">
    <property type="entry name" value="EGF/Laminin"/>
    <property type="match status" value="10"/>
</dbReference>
<feature type="domain" description="Laminin IV type A" evidence="26">
    <location>
        <begin position="1183"/>
        <end position="1365"/>
    </location>
</feature>
<dbReference type="InterPro" id="IPR003599">
    <property type="entry name" value="Ig_sub"/>
</dbReference>
<dbReference type="Pfam" id="PF00054">
    <property type="entry name" value="Laminin_G_1"/>
    <property type="match status" value="1"/>
</dbReference>
<feature type="disulfide bond" evidence="19">
    <location>
        <begin position="209"/>
        <end position="224"/>
    </location>
</feature>
<dbReference type="FunFam" id="2.10.25.10:FF:000033">
    <property type="entry name" value="Laminin subunit alpha 2"/>
    <property type="match status" value="3"/>
</dbReference>
<feature type="disulfide bond" evidence="18">
    <location>
        <begin position="3564"/>
        <end position="3573"/>
    </location>
</feature>
<feature type="disulfide bond" evidence="20">
    <location>
        <begin position="1835"/>
        <end position="1844"/>
    </location>
</feature>
<dbReference type="GO" id="GO:0005509">
    <property type="term" value="F:calcium ion binding"/>
    <property type="evidence" value="ECO:0007669"/>
    <property type="project" value="InterPro"/>
</dbReference>
<dbReference type="SMART" id="SM00181">
    <property type="entry name" value="EGF"/>
    <property type="match status" value="14"/>
</dbReference>
<keyword evidence="4" id="KW-0964">Secreted</keyword>
<dbReference type="FunFam" id="4.10.400.10:FF:000034">
    <property type="entry name" value="Low-density lipoprotein receptor-related protein 2"/>
    <property type="match status" value="1"/>
</dbReference>
<accession>A0AAE1B853</accession>
<dbReference type="SMART" id="SM00179">
    <property type="entry name" value="EGF_CA"/>
    <property type="match status" value="4"/>
</dbReference>
<dbReference type="FunFam" id="2.10.25.10:FF:000508">
    <property type="entry name" value="Eyes shut homolog"/>
    <property type="match status" value="1"/>
</dbReference>
<dbReference type="FunFam" id="2.10.25.10:FF:000454">
    <property type="entry name" value="Laminin subunit alpha 1"/>
    <property type="match status" value="1"/>
</dbReference>
<dbReference type="Pfam" id="PF13927">
    <property type="entry name" value="Ig_3"/>
    <property type="match status" value="8"/>
</dbReference>
<feature type="disulfide bond" evidence="19">
    <location>
        <begin position="344"/>
        <end position="356"/>
    </location>
</feature>
<feature type="disulfide bond" evidence="19">
    <location>
        <begin position="6"/>
        <end position="18"/>
    </location>
</feature>
<dbReference type="PROSITE" id="PS01248">
    <property type="entry name" value="EGF_LAM_1"/>
    <property type="match status" value="6"/>
</dbReference>
<dbReference type="InterPro" id="IPR002049">
    <property type="entry name" value="LE_dom"/>
</dbReference>
<feature type="disulfide bond" evidence="18">
    <location>
        <begin position="3524"/>
        <end position="3533"/>
    </location>
</feature>
<dbReference type="InterPro" id="IPR000034">
    <property type="entry name" value="Laminin_IV"/>
</dbReference>